<keyword evidence="4" id="KW-1185">Reference proteome</keyword>
<sequence length="99" mass="11071">MDVIRNEDEQRFEIHLDDGAIGFADYRLGQGKVTFPHTVVPPHHEGQGIGSAIAKASLDWARAEGLQVIPACSFYANYLKRHPEYHDLLDADTRKRLGG</sequence>
<reference evidence="3 4" key="1">
    <citation type="submission" date="2022-05" db="EMBL/GenBank/DDBJ databases">
        <title>S8-45 Sphingomonas ultraviolaceadurans.</title>
        <authorList>
            <person name="Liu Y."/>
        </authorList>
    </citation>
    <scope>NUCLEOTIDE SEQUENCE [LARGE SCALE GENOMIC DNA]</scope>
    <source>
        <strain evidence="3 4">S8-45</strain>
    </source>
</reference>
<feature type="domain" description="N-acetyltransferase" evidence="1">
    <location>
        <begin position="1"/>
        <end position="95"/>
    </location>
</feature>
<dbReference type="PANTHER" id="PTHR31435:SF10">
    <property type="entry name" value="BSR4717 PROTEIN"/>
    <property type="match status" value="1"/>
</dbReference>
<evidence type="ECO:0000259" key="1">
    <source>
        <dbReference type="PROSITE" id="PS51186"/>
    </source>
</evidence>
<proteinExistence type="predicted"/>
<dbReference type="InterPro" id="IPR045057">
    <property type="entry name" value="Gcn5-rel_NAT"/>
</dbReference>
<dbReference type="RefSeq" id="WP_249455185.1">
    <property type="nucleotide sequence ID" value="NZ_CP097253.1"/>
</dbReference>
<evidence type="ECO:0000259" key="2">
    <source>
        <dbReference type="PROSITE" id="PS51729"/>
    </source>
</evidence>
<dbReference type="CDD" id="cd04301">
    <property type="entry name" value="NAT_SF"/>
    <property type="match status" value="1"/>
</dbReference>
<evidence type="ECO:0000313" key="4">
    <source>
        <dbReference type="Proteomes" id="UP000831921"/>
    </source>
</evidence>
<dbReference type="InterPro" id="IPR000182">
    <property type="entry name" value="GNAT_dom"/>
</dbReference>
<dbReference type="Gene3D" id="3.40.630.30">
    <property type="match status" value="1"/>
</dbReference>
<dbReference type="PANTHER" id="PTHR31435">
    <property type="entry name" value="PROTEIN NATD1"/>
    <property type="match status" value="1"/>
</dbReference>
<organism evidence="3 4">
    <name type="scientific">Sphingomonas glaciei</name>
    <dbReference type="NCBI Taxonomy" id="2938948"/>
    <lineage>
        <taxon>Bacteria</taxon>
        <taxon>Pseudomonadati</taxon>
        <taxon>Pseudomonadota</taxon>
        <taxon>Alphaproteobacteria</taxon>
        <taxon>Sphingomonadales</taxon>
        <taxon>Sphingomonadaceae</taxon>
        <taxon>Sphingomonas</taxon>
    </lineage>
</organism>
<dbReference type="EMBL" id="CP097253">
    <property type="protein sequence ID" value="UUR07466.1"/>
    <property type="molecule type" value="Genomic_DNA"/>
</dbReference>
<dbReference type="PROSITE" id="PS51186">
    <property type="entry name" value="GNAT"/>
    <property type="match status" value="1"/>
</dbReference>
<feature type="domain" description="N-acetyltransferase" evidence="2">
    <location>
        <begin position="4"/>
        <end position="90"/>
    </location>
</feature>
<dbReference type="Pfam" id="PF14542">
    <property type="entry name" value="Acetyltransf_CG"/>
    <property type="match status" value="1"/>
</dbReference>
<protein>
    <submittedName>
        <fullName evidence="3">N-acetyltransferase</fullName>
    </submittedName>
</protein>
<evidence type="ECO:0000313" key="3">
    <source>
        <dbReference type="EMBL" id="UUR07466.1"/>
    </source>
</evidence>
<dbReference type="PROSITE" id="PS51729">
    <property type="entry name" value="GNAT_YJDJ"/>
    <property type="match status" value="1"/>
</dbReference>
<name>A0ABY5MUK1_9SPHN</name>
<dbReference type="InterPro" id="IPR031165">
    <property type="entry name" value="GNAT_YJDJ"/>
</dbReference>
<dbReference type="InterPro" id="IPR016181">
    <property type="entry name" value="Acyl_CoA_acyltransferase"/>
</dbReference>
<accession>A0ABY5MUK1</accession>
<gene>
    <name evidence="3" type="ORF">M1K48_11030</name>
</gene>
<dbReference type="SUPFAM" id="SSF55729">
    <property type="entry name" value="Acyl-CoA N-acyltransferases (Nat)"/>
    <property type="match status" value="1"/>
</dbReference>
<dbReference type="Proteomes" id="UP000831921">
    <property type="component" value="Chromosome"/>
</dbReference>